<dbReference type="OrthoDB" id="9770517at2"/>
<dbReference type="Gene3D" id="2.20.200.10">
    <property type="entry name" value="Outer membrane efflux proteins (OEP)"/>
    <property type="match status" value="1"/>
</dbReference>
<dbReference type="PANTHER" id="PTHR30203">
    <property type="entry name" value="OUTER MEMBRANE CATION EFFLUX PROTEIN"/>
    <property type="match status" value="1"/>
</dbReference>
<dbReference type="NCBIfam" id="TIGR01845">
    <property type="entry name" value="outer_NodT"/>
    <property type="match status" value="1"/>
</dbReference>
<feature type="signal peptide" evidence="2">
    <location>
        <begin position="1"/>
        <end position="26"/>
    </location>
</feature>
<keyword evidence="4" id="KW-1185">Reference proteome</keyword>
<sequence length="464" mass="49594">MTRMTALSTRPALAACLMAMMLAGCAIGPDYTRPRMDIPAAFKEDGRWKSASPQDASPRGNWWEVYQDPQLNELMATLNRQSPTIAQAEANYRNARALLDQAEASLWPTLGLSASKSHGVSSAGGNVSNQYNLAATASWEVDLWGTVRRAVEAGSAKEAASAAQLEAIRLSSQAQLATAYLQLVVADVQLKQLQDSEANLLQNLQLTRNQFAVGMVSDDSVAQAESSWKSAQAARVDKQLSRAQLEHAIAAALGVAPASFSLPVSQTLPHLPQLPPGLPSTLLERRPDIAAAERAVAEANAEIGIAKAAYFPTLTLSASGGYKGSSFADWVSLPNRIWSVGPQLAMTLFDGGLRRAQTAAAIASYDASVASYRQTVLGAFQAVEDNLSAQSLLQEEVQYQQSALQAAQRAESITLNQYRAGVVSYLNVLTAQNSRISAENTLWSVKNRQYTASVALVAALGGKW</sequence>
<dbReference type="InterPro" id="IPR010131">
    <property type="entry name" value="MdtP/NodT-like"/>
</dbReference>
<keyword evidence="2" id="KW-0812">Transmembrane</keyword>
<dbReference type="Gene3D" id="1.20.1600.10">
    <property type="entry name" value="Outer membrane efflux proteins (OEP)"/>
    <property type="match status" value="1"/>
</dbReference>
<dbReference type="SUPFAM" id="SSF56954">
    <property type="entry name" value="Outer membrane efflux proteins (OEP)"/>
    <property type="match status" value="1"/>
</dbReference>
<protein>
    <submittedName>
        <fullName evidence="3">NodT family efflux transporter outer membrane factor (OMF) lipoprotein</fullName>
    </submittedName>
</protein>
<organism evidence="3 4">
    <name type="scientific">Aquitalea magnusonii</name>
    <dbReference type="NCBI Taxonomy" id="332411"/>
    <lineage>
        <taxon>Bacteria</taxon>
        <taxon>Pseudomonadati</taxon>
        <taxon>Pseudomonadota</taxon>
        <taxon>Betaproteobacteria</taxon>
        <taxon>Neisseriales</taxon>
        <taxon>Chromobacteriaceae</taxon>
        <taxon>Aquitalea</taxon>
    </lineage>
</organism>
<dbReference type="InterPro" id="IPR003423">
    <property type="entry name" value="OMP_efflux"/>
</dbReference>
<dbReference type="GO" id="GO:0015562">
    <property type="term" value="F:efflux transmembrane transporter activity"/>
    <property type="evidence" value="ECO:0007669"/>
    <property type="project" value="InterPro"/>
</dbReference>
<dbReference type="GO" id="GO:0005886">
    <property type="term" value="C:plasma membrane"/>
    <property type="evidence" value="ECO:0007669"/>
    <property type="project" value="UniProtKB-SubCell"/>
</dbReference>
<reference evidence="3 4" key="1">
    <citation type="submission" date="2018-05" db="EMBL/GenBank/DDBJ databases">
        <title>Genomic Encyclopedia of Type Strains, Phase IV (KMG-IV): sequencing the most valuable type-strain genomes for metagenomic binning, comparative biology and taxonomic classification.</title>
        <authorList>
            <person name="Goeker M."/>
        </authorList>
    </citation>
    <scope>NUCLEOTIDE SEQUENCE [LARGE SCALE GENOMIC DNA]</scope>
    <source>
        <strain evidence="3 4">DSM 25134</strain>
    </source>
</reference>
<accession>A0A318JDX6</accession>
<dbReference type="EMBL" id="QJKC01000010">
    <property type="protein sequence ID" value="PXX45955.1"/>
    <property type="molecule type" value="Genomic_DNA"/>
</dbReference>
<keyword evidence="2 3" id="KW-0449">Lipoprotein</keyword>
<gene>
    <name evidence="3" type="ORF">DFR38_11053</name>
</gene>
<dbReference type="Proteomes" id="UP000248395">
    <property type="component" value="Unassembled WGS sequence"/>
</dbReference>
<keyword evidence="2" id="KW-0732">Signal</keyword>
<evidence type="ECO:0000256" key="2">
    <source>
        <dbReference type="RuleBase" id="RU362097"/>
    </source>
</evidence>
<name>A0A318JDX6_9NEIS</name>
<keyword evidence="2" id="KW-0472">Membrane</keyword>
<keyword evidence="2" id="KW-1134">Transmembrane beta strand</keyword>
<dbReference type="Pfam" id="PF02321">
    <property type="entry name" value="OEP"/>
    <property type="match status" value="2"/>
</dbReference>
<dbReference type="AlphaFoldDB" id="A0A318JDX6"/>
<comment type="similarity">
    <text evidence="1 2">Belongs to the outer membrane factor (OMF) (TC 1.B.17) family.</text>
</comment>
<dbReference type="PROSITE" id="PS51257">
    <property type="entry name" value="PROKAR_LIPOPROTEIN"/>
    <property type="match status" value="1"/>
</dbReference>
<dbReference type="PANTHER" id="PTHR30203:SF33">
    <property type="entry name" value="BLR4455 PROTEIN"/>
    <property type="match status" value="1"/>
</dbReference>
<keyword evidence="2" id="KW-0564">Palmitate</keyword>
<comment type="caution">
    <text evidence="3">The sequence shown here is derived from an EMBL/GenBank/DDBJ whole genome shotgun (WGS) entry which is preliminary data.</text>
</comment>
<evidence type="ECO:0000256" key="1">
    <source>
        <dbReference type="ARBA" id="ARBA00007613"/>
    </source>
</evidence>
<comment type="subcellular location">
    <subcellularLocation>
        <location evidence="2">Cell membrane</location>
        <topology evidence="2">Lipid-anchor</topology>
    </subcellularLocation>
</comment>
<feature type="chain" id="PRO_5016192012" evidence="2">
    <location>
        <begin position="27"/>
        <end position="464"/>
    </location>
</feature>
<proteinExistence type="inferred from homology"/>
<evidence type="ECO:0000313" key="3">
    <source>
        <dbReference type="EMBL" id="PXX45955.1"/>
    </source>
</evidence>
<evidence type="ECO:0000313" key="4">
    <source>
        <dbReference type="Proteomes" id="UP000248395"/>
    </source>
</evidence>